<protein>
    <recommendedName>
        <fullName evidence="2">Glycosyl transferase family 8</fullName>
    </recommendedName>
</protein>
<dbReference type="EMBL" id="CACRUT010000016">
    <property type="protein sequence ID" value="VYU47420.1"/>
    <property type="molecule type" value="Genomic_DNA"/>
</dbReference>
<name>A0A6N3F5Y9_9BACT</name>
<dbReference type="RefSeq" id="WP_337604923.1">
    <property type="nucleotide sequence ID" value="NZ_CACRUT010000016.1"/>
</dbReference>
<sequence length="338" mass="39518">MKPFKNYIATWFYRESHEEASYYPQAGGRGDSALLHSVYMQIQVPFFTTFRHYNPEAELLFFTNLEAGQLPPFLTELFQRTRTEVVTLPYRNRPPKGWYKAWMNQFYVYDIFKEMERRMQPGDTLLVCDADCLCRTPLHSLFQSIRTDGSALYDLGCPQGFSINGTTLAQMEEFYTSCYGERPSSPMAYYGGEFIGLRADAVHGVNREFPVVWQFNFNLPADTARLHEEAHIFSVLAERLHLRYATANRYVKRLWTTPIYNNVSPGDEKLSVWHLPSEKKFGLYRLYRILERDKGILDEQRFWAKAGTYCGIPHIGWGKKACDFILTLKEKLKYHPTH</sequence>
<organism evidence="1">
    <name type="scientific">Paraprevotella clara</name>
    <dbReference type="NCBI Taxonomy" id="454154"/>
    <lineage>
        <taxon>Bacteria</taxon>
        <taxon>Pseudomonadati</taxon>
        <taxon>Bacteroidota</taxon>
        <taxon>Bacteroidia</taxon>
        <taxon>Bacteroidales</taxon>
        <taxon>Prevotellaceae</taxon>
        <taxon>Paraprevotella</taxon>
    </lineage>
</organism>
<reference evidence="1" key="1">
    <citation type="submission" date="2019-11" db="EMBL/GenBank/DDBJ databases">
        <authorList>
            <person name="Feng L."/>
        </authorList>
    </citation>
    <scope>NUCLEOTIDE SEQUENCE</scope>
    <source>
        <strain evidence="1">PclaraLFYP37</strain>
    </source>
</reference>
<dbReference type="AlphaFoldDB" id="A0A6N3F5Y9"/>
<accession>A0A6N3F5Y9</accession>
<gene>
    <name evidence="1" type="ORF">PCLFYP37_03037</name>
</gene>
<evidence type="ECO:0000313" key="1">
    <source>
        <dbReference type="EMBL" id="VYU47420.1"/>
    </source>
</evidence>
<proteinExistence type="predicted"/>
<evidence type="ECO:0008006" key="2">
    <source>
        <dbReference type="Google" id="ProtNLM"/>
    </source>
</evidence>